<gene>
    <name evidence="2" type="ORF">CAGA_13420</name>
</gene>
<feature type="signal peptide" evidence="1">
    <location>
        <begin position="1"/>
        <end position="21"/>
    </location>
</feature>
<sequence>MKIQKAILFLFAAVLVVGLSACEKKADADVLMREAKTNTNAIQNCSATYISELVFTANGKQNVFKTNANCVYWAKPFALKSTQNTLLGNTANTSVSYTVTDEDGVWFYSNAGSGWQKTSSEGVGTTPLEQIDILRLTDSISSQKYVRETKINSRKVHKIELTFQSDVLRSTVENIVTATGMGEGSKTIVQTLLENAPTVYGYAYLDESTGQIVRLELDATEAVNKIFQSIDGSRIKVNVSRCVTSGDITDIGKAPAVSLPPDAAAAQTVQAAG</sequence>
<dbReference type="PROSITE" id="PS51257">
    <property type="entry name" value="PROKAR_LIPOPROTEIN"/>
    <property type="match status" value="1"/>
</dbReference>
<keyword evidence="3" id="KW-1185">Reference proteome</keyword>
<accession>A0A4Z0YBF2</accession>
<dbReference type="AlphaFoldDB" id="A0A4Z0YBF2"/>
<dbReference type="EMBL" id="SRMQ01000004">
    <property type="protein sequence ID" value="TGJ76795.1"/>
    <property type="molecule type" value="Genomic_DNA"/>
</dbReference>
<name>A0A4Z0YBF2_9FIRM</name>
<evidence type="ECO:0000256" key="1">
    <source>
        <dbReference type="SAM" id="SignalP"/>
    </source>
</evidence>
<organism evidence="2 3">
    <name type="scientific">Caproiciproducens galactitolivorans</name>
    <dbReference type="NCBI Taxonomy" id="642589"/>
    <lineage>
        <taxon>Bacteria</taxon>
        <taxon>Bacillati</taxon>
        <taxon>Bacillota</taxon>
        <taxon>Clostridia</taxon>
        <taxon>Eubacteriales</taxon>
        <taxon>Acutalibacteraceae</taxon>
        <taxon>Caproiciproducens</taxon>
    </lineage>
</organism>
<evidence type="ECO:0000313" key="2">
    <source>
        <dbReference type="EMBL" id="TGJ76795.1"/>
    </source>
</evidence>
<dbReference type="Proteomes" id="UP000297714">
    <property type="component" value="Unassembled WGS sequence"/>
</dbReference>
<evidence type="ECO:0000313" key="3">
    <source>
        <dbReference type="Proteomes" id="UP000297714"/>
    </source>
</evidence>
<feature type="chain" id="PRO_5039291713" evidence="1">
    <location>
        <begin position="22"/>
        <end position="273"/>
    </location>
</feature>
<protein>
    <submittedName>
        <fullName evidence="2">Uncharacterized protein</fullName>
    </submittedName>
</protein>
<reference evidence="2 3" key="1">
    <citation type="submission" date="2019-04" db="EMBL/GenBank/DDBJ databases">
        <authorList>
            <person name="Poehlein A."/>
            <person name="Bengelsdorf F.R."/>
            <person name="Duerre P."/>
            <person name="Daniel R."/>
        </authorList>
    </citation>
    <scope>NUCLEOTIDE SEQUENCE [LARGE SCALE GENOMIC DNA]</scope>
    <source>
        <strain evidence="2 3">BS-1</strain>
    </source>
</reference>
<dbReference type="OrthoDB" id="1848572at2"/>
<dbReference type="Gene3D" id="2.50.20.20">
    <property type="match status" value="1"/>
</dbReference>
<dbReference type="RefSeq" id="WP_135659056.1">
    <property type="nucleotide sequence ID" value="NZ_JAJUFJ010000014.1"/>
</dbReference>
<keyword evidence="1" id="KW-0732">Signal</keyword>
<comment type="caution">
    <text evidence="2">The sequence shown here is derived from an EMBL/GenBank/DDBJ whole genome shotgun (WGS) entry which is preliminary data.</text>
</comment>
<proteinExistence type="predicted"/>